<protein>
    <submittedName>
        <fullName evidence="4">TetR/AcrR family transcriptional regulator</fullName>
    </submittedName>
</protein>
<accession>A0A2T3NIN8</accession>
<dbReference type="InterPro" id="IPR001647">
    <property type="entry name" value="HTH_TetR"/>
</dbReference>
<reference evidence="4 5" key="1">
    <citation type="submission" date="2018-01" db="EMBL/GenBank/DDBJ databases">
        <title>Whole genome sequencing of Histamine producing bacteria.</title>
        <authorList>
            <person name="Butler K."/>
        </authorList>
    </citation>
    <scope>NUCLEOTIDE SEQUENCE [LARGE SCALE GENOMIC DNA]</scope>
    <source>
        <strain evidence="4 5">DSM 100436</strain>
    </source>
</reference>
<dbReference type="Gene3D" id="1.10.357.10">
    <property type="entry name" value="Tetracycline Repressor, domain 2"/>
    <property type="match status" value="1"/>
</dbReference>
<dbReference type="RefSeq" id="WP_036827445.1">
    <property type="nucleotide sequence ID" value="NZ_JGVO01000858.1"/>
</dbReference>
<dbReference type="Proteomes" id="UP000241771">
    <property type="component" value="Unassembled WGS sequence"/>
</dbReference>
<evidence type="ECO:0000313" key="5">
    <source>
        <dbReference type="Proteomes" id="UP000241771"/>
    </source>
</evidence>
<dbReference type="InterPro" id="IPR009057">
    <property type="entry name" value="Homeodomain-like_sf"/>
</dbReference>
<evidence type="ECO:0000313" key="4">
    <source>
        <dbReference type="EMBL" id="PSW15125.1"/>
    </source>
</evidence>
<keyword evidence="1 2" id="KW-0238">DNA-binding</keyword>
<dbReference type="Pfam" id="PF00440">
    <property type="entry name" value="TetR_N"/>
    <property type="match status" value="1"/>
</dbReference>
<evidence type="ECO:0000256" key="2">
    <source>
        <dbReference type="PROSITE-ProRule" id="PRU00335"/>
    </source>
</evidence>
<keyword evidence="5" id="KW-1185">Reference proteome</keyword>
<dbReference type="GO" id="GO:0003700">
    <property type="term" value="F:DNA-binding transcription factor activity"/>
    <property type="evidence" value="ECO:0007669"/>
    <property type="project" value="TreeGrafter"/>
</dbReference>
<feature type="domain" description="HTH tetR-type" evidence="3">
    <location>
        <begin position="12"/>
        <end position="72"/>
    </location>
</feature>
<sequence>MVGKAGRPTGESDARERLIEEARRLFVSLPYSKVSTRMIAARAEVNVALIRYYFANKAGLYEAMVHETAKPMHNQLEVVLRKGDFNSIGDLMRTYYRIMAPNPDMPKLIARAMTMEPSDPQRQTIEKLIRRVARPTTELMFKKLQQQGKLHPDICPDKARMSFVSLMVFPFLLPPALLELQGINIDEDYLTELAEHNIKLLTRGLLVDQDGDEDVEK</sequence>
<dbReference type="EMBL" id="PYMA01000017">
    <property type="protein sequence ID" value="PSW15125.1"/>
    <property type="molecule type" value="Genomic_DNA"/>
</dbReference>
<evidence type="ECO:0000259" key="3">
    <source>
        <dbReference type="PROSITE" id="PS50977"/>
    </source>
</evidence>
<dbReference type="SUPFAM" id="SSF46689">
    <property type="entry name" value="Homeodomain-like"/>
    <property type="match status" value="1"/>
</dbReference>
<dbReference type="InterPro" id="IPR036271">
    <property type="entry name" value="Tet_transcr_reg_TetR-rel_C_sf"/>
</dbReference>
<dbReference type="GO" id="GO:0000976">
    <property type="term" value="F:transcription cis-regulatory region binding"/>
    <property type="evidence" value="ECO:0007669"/>
    <property type="project" value="TreeGrafter"/>
</dbReference>
<dbReference type="SUPFAM" id="SSF48498">
    <property type="entry name" value="Tetracyclin repressor-like, C-terminal domain"/>
    <property type="match status" value="1"/>
</dbReference>
<organism evidence="4 5">
    <name type="scientific">Photobacterium sanctipauli</name>
    <dbReference type="NCBI Taxonomy" id="1342794"/>
    <lineage>
        <taxon>Bacteria</taxon>
        <taxon>Pseudomonadati</taxon>
        <taxon>Pseudomonadota</taxon>
        <taxon>Gammaproteobacteria</taxon>
        <taxon>Vibrionales</taxon>
        <taxon>Vibrionaceae</taxon>
        <taxon>Photobacterium</taxon>
    </lineage>
</organism>
<name>A0A2T3NIN8_9GAMM</name>
<proteinExistence type="predicted"/>
<feature type="DNA-binding region" description="H-T-H motif" evidence="2">
    <location>
        <begin position="35"/>
        <end position="54"/>
    </location>
</feature>
<gene>
    <name evidence="4" type="ORF">C9I98_21050</name>
</gene>
<dbReference type="AlphaFoldDB" id="A0A2T3NIN8"/>
<dbReference type="PANTHER" id="PTHR30055">
    <property type="entry name" value="HTH-TYPE TRANSCRIPTIONAL REGULATOR RUTR"/>
    <property type="match status" value="1"/>
</dbReference>
<dbReference type="PROSITE" id="PS50977">
    <property type="entry name" value="HTH_TETR_2"/>
    <property type="match status" value="1"/>
</dbReference>
<dbReference type="PANTHER" id="PTHR30055:SF233">
    <property type="entry name" value="REGULATORY PROTEIN TETR"/>
    <property type="match status" value="1"/>
</dbReference>
<evidence type="ECO:0000256" key="1">
    <source>
        <dbReference type="ARBA" id="ARBA00023125"/>
    </source>
</evidence>
<dbReference type="OrthoDB" id="9151800at2"/>
<dbReference type="InterPro" id="IPR050109">
    <property type="entry name" value="HTH-type_TetR-like_transc_reg"/>
</dbReference>
<comment type="caution">
    <text evidence="4">The sequence shown here is derived from an EMBL/GenBank/DDBJ whole genome shotgun (WGS) entry which is preliminary data.</text>
</comment>